<dbReference type="AlphaFoldDB" id="A0A553I972"/>
<keyword evidence="1" id="KW-0812">Transmembrane</keyword>
<keyword evidence="4" id="KW-1185">Reference proteome</keyword>
<feature type="transmembrane region" description="Helical" evidence="1">
    <location>
        <begin position="180"/>
        <end position="199"/>
    </location>
</feature>
<feature type="compositionally biased region" description="Low complexity" evidence="2">
    <location>
        <begin position="63"/>
        <end position="78"/>
    </location>
</feature>
<accession>A0A553I972</accession>
<dbReference type="PANTHER" id="PTHR28268:SF1">
    <property type="entry name" value="MICOS SUBUNIT MIC26"/>
    <property type="match status" value="1"/>
</dbReference>
<feature type="region of interest" description="Disordered" evidence="2">
    <location>
        <begin position="56"/>
        <end position="100"/>
    </location>
</feature>
<dbReference type="InterPro" id="IPR019166">
    <property type="entry name" value="MIC26/MIC27"/>
</dbReference>
<dbReference type="InterPro" id="IPR033181">
    <property type="entry name" value="Mic26_fungi"/>
</dbReference>
<keyword evidence="1" id="KW-0472">Membrane</keyword>
<comment type="subcellular location">
    <subcellularLocation>
        <location evidence="1">Mitochondrion inner membrane</location>
    </subcellularLocation>
</comment>
<dbReference type="Proteomes" id="UP000319160">
    <property type="component" value="Unassembled WGS sequence"/>
</dbReference>
<sequence>MAARVLLRQRVAAPFMAATLVGGALFPSVALAEAPPQQQQQTRESLLLRKKPIYDDFEDRPLPKSTTPVPSPSSDTIPASAKPFPEPEDEQQVVSRGPTPTDRLAAQIGKARLFLYKQAVSAEDGVNAAVDKAFHLEQSFTSTIASLAPSRESGEQLMPGLVYVLVASMAGSIMSRNRNILLRASLPLALGIGAGWLVIPITMSNVSELLWTYEQRFPAVANTHIRTREGIQRAWYMTKIHAELGKSYVDDKVSDARDVVEDWVKKGK</sequence>
<evidence type="ECO:0000256" key="1">
    <source>
        <dbReference type="RuleBase" id="RU363021"/>
    </source>
</evidence>
<comment type="subunit">
    <text evidence="1">Component of the mitochondrial contact site and cristae organizing system (MICOS) complex.</text>
</comment>
<keyword evidence="1" id="KW-0999">Mitochondrion inner membrane</keyword>
<evidence type="ECO:0000256" key="2">
    <source>
        <dbReference type="SAM" id="MobiDB-lite"/>
    </source>
</evidence>
<comment type="function">
    <text evidence="1">Component of the MICOS complex, a large protein complex of the mitochondrial inner membrane that plays crucial roles in the maintenance of crista junctions, inner membrane architecture, and formation of contact sites to the outer membrane.</text>
</comment>
<protein>
    <recommendedName>
        <fullName evidence="1">MICOS complex subunit</fullName>
    </recommendedName>
</protein>
<dbReference type="OrthoDB" id="2399148at2759"/>
<gene>
    <name evidence="3" type="ORF">FHL15_002422</name>
</gene>
<dbReference type="GO" id="GO:0044284">
    <property type="term" value="C:mitochondrial crista junction"/>
    <property type="evidence" value="ECO:0007669"/>
    <property type="project" value="TreeGrafter"/>
</dbReference>
<dbReference type="EMBL" id="VFLP01000009">
    <property type="protein sequence ID" value="TRX96756.1"/>
    <property type="molecule type" value="Genomic_DNA"/>
</dbReference>
<keyword evidence="1" id="KW-0496">Mitochondrion</keyword>
<keyword evidence="1" id="KW-1133">Transmembrane helix</keyword>
<dbReference type="Pfam" id="PF09769">
    <property type="entry name" value="ApoO"/>
    <property type="match status" value="1"/>
</dbReference>
<dbReference type="GO" id="GO:0061617">
    <property type="term" value="C:MICOS complex"/>
    <property type="evidence" value="ECO:0007669"/>
    <property type="project" value="UniProtKB-UniRule"/>
</dbReference>
<reference evidence="4" key="1">
    <citation type="submission" date="2019-06" db="EMBL/GenBank/DDBJ databases">
        <title>Draft genome sequence of the griseofulvin-producing fungus Xylaria cubensis strain G536.</title>
        <authorList>
            <person name="Mead M.E."/>
            <person name="Raja H.A."/>
            <person name="Steenwyk J.L."/>
            <person name="Knowles S.L."/>
            <person name="Oberlies N.H."/>
            <person name="Rokas A."/>
        </authorList>
    </citation>
    <scope>NUCLEOTIDE SEQUENCE [LARGE SCALE GENOMIC DNA]</scope>
    <source>
        <strain evidence="4">G536</strain>
    </source>
</reference>
<organism evidence="3 4">
    <name type="scientific">Xylaria flabelliformis</name>
    <dbReference type="NCBI Taxonomy" id="2512241"/>
    <lineage>
        <taxon>Eukaryota</taxon>
        <taxon>Fungi</taxon>
        <taxon>Dikarya</taxon>
        <taxon>Ascomycota</taxon>
        <taxon>Pezizomycotina</taxon>
        <taxon>Sordariomycetes</taxon>
        <taxon>Xylariomycetidae</taxon>
        <taxon>Xylariales</taxon>
        <taxon>Xylariaceae</taxon>
        <taxon>Xylaria</taxon>
    </lineage>
</organism>
<comment type="caution">
    <text evidence="3">The sequence shown here is derived from an EMBL/GenBank/DDBJ whole genome shotgun (WGS) entry which is preliminary data.</text>
</comment>
<name>A0A553I972_9PEZI</name>
<proteinExistence type="predicted"/>
<dbReference type="GO" id="GO:0042407">
    <property type="term" value="P:cristae formation"/>
    <property type="evidence" value="ECO:0007669"/>
    <property type="project" value="InterPro"/>
</dbReference>
<dbReference type="STRING" id="2512241.A0A553I972"/>
<evidence type="ECO:0000313" key="4">
    <source>
        <dbReference type="Proteomes" id="UP000319160"/>
    </source>
</evidence>
<dbReference type="PANTHER" id="PTHR28268">
    <property type="entry name" value="MICOS SUBUNIT MIC26"/>
    <property type="match status" value="1"/>
</dbReference>
<evidence type="ECO:0000313" key="3">
    <source>
        <dbReference type="EMBL" id="TRX96756.1"/>
    </source>
</evidence>